<feature type="binding site" evidence="13">
    <location>
        <position position="51"/>
    </location>
    <ligand>
        <name>NAD(+)</name>
        <dbReference type="ChEBI" id="CHEBI:57540"/>
    </ligand>
</feature>
<dbReference type="NCBIfam" id="TIGR00036">
    <property type="entry name" value="dapB"/>
    <property type="match status" value="1"/>
</dbReference>
<comment type="subunit">
    <text evidence="13">Homotetramer.</text>
</comment>
<dbReference type="PATRIC" id="fig|1234595.3.peg.861"/>
<dbReference type="GO" id="GO:0005829">
    <property type="term" value="C:cytosol"/>
    <property type="evidence" value="ECO:0007669"/>
    <property type="project" value="TreeGrafter"/>
</dbReference>
<dbReference type="UniPathway" id="UPA00034">
    <property type="reaction ID" value="UER00018"/>
</dbReference>
<evidence type="ECO:0000256" key="10">
    <source>
        <dbReference type="ARBA" id="ARBA00038983"/>
    </source>
</evidence>
<evidence type="ECO:0000256" key="2">
    <source>
        <dbReference type="ARBA" id="ARBA00022490"/>
    </source>
</evidence>
<comment type="pathway">
    <text evidence="9 13">Amino-acid biosynthesis; L-lysine biosynthesis via DAP pathway; (S)-tetrahydrodipicolinate from L-aspartate: step 4/4.</text>
</comment>
<sequence>MDQVTSRIGILGAGGRMGQAIIAEVQAAGGAQLGGAVEAPGHPALGRSIGERGLTIGGNTSALAHDCDVLIDFTAPGALEGNIEAAIAGKTALVIGTTGLEAAHHHLIDEAAAHIAVLQTANTSLGVNMLAALVRQAAAALGTDWDIEIVEMHHRHKVDAPSGTAVMLGEAAAAGRGGALADLAERGRDDMDAKRKEGAIGMAALRGGSVAGDHQVIFAANGERLELGHRAESREIFARGAVRAALWLSGRRPDRYSMTDVLGL</sequence>
<comment type="similarity">
    <text evidence="1 13">Belongs to the DapB family.</text>
</comment>
<gene>
    <name evidence="13" type="primary">dapB</name>
    <name evidence="16" type="ORF">C725_0862</name>
</gene>
<feature type="binding site" evidence="13">
    <location>
        <begin position="120"/>
        <end position="123"/>
    </location>
    <ligand>
        <name>NAD(+)</name>
        <dbReference type="ChEBI" id="CHEBI:57540"/>
    </ligand>
</feature>
<accession>M2SEX2</accession>
<dbReference type="GO" id="GO:0009089">
    <property type="term" value="P:lysine biosynthetic process via diaminopimelate"/>
    <property type="evidence" value="ECO:0007669"/>
    <property type="project" value="UniProtKB-UniRule"/>
</dbReference>
<keyword evidence="17" id="KW-1185">Reference proteome</keyword>
<keyword evidence="6 13" id="KW-0560">Oxidoreductase</keyword>
<dbReference type="PROSITE" id="PS01298">
    <property type="entry name" value="DAPB"/>
    <property type="match status" value="1"/>
</dbReference>
<dbReference type="HAMAP" id="MF_00102">
    <property type="entry name" value="DapB"/>
    <property type="match status" value="1"/>
</dbReference>
<keyword evidence="7 13" id="KW-0520">NAD</keyword>
<evidence type="ECO:0000256" key="11">
    <source>
        <dbReference type="ARBA" id="ARBA00049080"/>
    </source>
</evidence>
<evidence type="ECO:0000256" key="6">
    <source>
        <dbReference type="ARBA" id="ARBA00023002"/>
    </source>
</evidence>
<dbReference type="Pfam" id="PF05173">
    <property type="entry name" value="DapB_C"/>
    <property type="match status" value="1"/>
</dbReference>
<dbReference type="SUPFAM" id="SSF51735">
    <property type="entry name" value="NAD(P)-binding Rossmann-fold domains"/>
    <property type="match status" value="1"/>
</dbReference>
<dbReference type="InterPro" id="IPR036291">
    <property type="entry name" value="NAD(P)-bd_dom_sf"/>
</dbReference>
<comment type="catalytic activity">
    <reaction evidence="12 13">
        <text>(S)-2,3,4,5-tetrahydrodipicolinate + NAD(+) + H2O = (2S,4S)-4-hydroxy-2,3,4,5-tetrahydrodipicolinate + NADH + H(+)</text>
        <dbReference type="Rhea" id="RHEA:35323"/>
        <dbReference type="ChEBI" id="CHEBI:15377"/>
        <dbReference type="ChEBI" id="CHEBI:15378"/>
        <dbReference type="ChEBI" id="CHEBI:16845"/>
        <dbReference type="ChEBI" id="CHEBI:57540"/>
        <dbReference type="ChEBI" id="CHEBI:57945"/>
        <dbReference type="ChEBI" id="CHEBI:67139"/>
        <dbReference type="EC" id="1.17.1.8"/>
    </reaction>
</comment>
<dbReference type="Proteomes" id="UP000011717">
    <property type="component" value="Unassembled WGS sequence"/>
</dbReference>
<dbReference type="Gene3D" id="3.30.360.10">
    <property type="entry name" value="Dihydrodipicolinate Reductase, domain 2"/>
    <property type="match status" value="1"/>
</dbReference>
<evidence type="ECO:0000256" key="4">
    <source>
        <dbReference type="ARBA" id="ARBA00022857"/>
    </source>
</evidence>
<dbReference type="InterPro" id="IPR000846">
    <property type="entry name" value="DapB_N"/>
</dbReference>
<evidence type="ECO:0000313" key="17">
    <source>
        <dbReference type="Proteomes" id="UP000011717"/>
    </source>
</evidence>
<dbReference type="AlphaFoldDB" id="M2SEX2"/>
<feature type="domain" description="Dihydrodipicolinate reductase N-terminal" evidence="14">
    <location>
        <begin position="7"/>
        <end position="122"/>
    </location>
</feature>
<feature type="active site" description="Proton donor" evidence="13">
    <location>
        <position position="157"/>
    </location>
</feature>
<comment type="subcellular location">
    <subcellularLocation>
        <location evidence="13">Cytoplasm</location>
    </subcellularLocation>
</comment>
<dbReference type="GO" id="GO:0016726">
    <property type="term" value="F:oxidoreductase activity, acting on CH or CH2 groups, NAD or NADP as acceptor"/>
    <property type="evidence" value="ECO:0007669"/>
    <property type="project" value="UniProtKB-UniRule"/>
</dbReference>
<feature type="binding site" evidence="13">
    <location>
        <begin position="12"/>
        <end position="17"/>
    </location>
    <ligand>
        <name>NAD(+)</name>
        <dbReference type="ChEBI" id="CHEBI:57540"/>
    </ligand>
</feature>
<proteinExistence type="inferred from homology"/>
<dbReference type="GO" id="GO:0019877">
    <property type="term" value="P:diaminopimelate biosynthetic process"/>
    <property type="evidence" value="ECO:0007669"/>
    <property type="project" value="UniProtKB-UniRule"/>
</dbReference>
<comment type="catalytic activity">
    <reaction evidence="11 13">
        <text>(S)-2,3,4,5-tetrahydrodipicolinate + NADP(+) + H2O = (2S,4S)-4-hydroxy-2,3,4,5-tetrahydrodipicolinate + NADPH + H(+)</text>
        <dbReference type="Rhea" id="RHEA:35331"/>
        <dbReference type="ChEBI" id="CHEBI:15377"/>
        <dbReference type="ChEBI" id="CHEBI:15378"/>
        <dbReference type="ChEBI" id="CHEBI:16845"/>
        <dbReference type="ChEBI" id="CHEBI:57783"/>
        <dbReference type="ChEBI" id="CHEBI:58349"/>
        <dbReference type="ChEBI" id="CHEBI:67139"/>
        <dbReference type="EC" id="1.17.1.8"/>
    </reaction>
</comment>
<evidence type="ECO:0000256" key="9">
    <source>
        <dbReference type="ARBA" id="ARBA00037922"/>
    </source>
</evidence>
<keyword evidence="4 13" id="KW-0521">NADP</keyword>
<dbReference type="SUPFAM" id="SSF55347">
    <property type="entry name" value="Glyceraldehyde-3-phosphate dehydrogenase-like, C-terminal domain"/>
    <property type="match status" value="1"/>
</dbReference>
<keyword evidence="2 13" id="KW-0963">Cytoplasm</keyword>
<feature type="domain" description="Dihydrodipicolinate reductase C-terminal" evidence="15">
    <location>
        <begin position="126"/>
        <end position="262"/>
    </location>
</feature>
<evidence type="ECO:0000256" key="8">
    <source>
        <dbReference type="ARBA" id="ARBA00023154"/>
    </source>
</evidence>
<dbReference type="CDD" id="cd02274">
    <property type="entry name" value="DHDPR_N"/>
    <property type="match status" value="1"/>
</dbReference>
<comment type="caution">
    <text evidence="16">The sequence shown here is derived from an EMBL/GenBank/DDBJ whole genome shotgun (WGS) entry which is preliminary data.</text>
</comment>
<dbReference type="PIRSF" id="PIRSF000161">
    <property type="entry name" value="DHPR"/>
    <property type="match status" value="1"/>
</dbReference>
<dbReference type="GO" id="GO:0008839">
    <property type="term" value="F:4-hydroxy-tetrahydrodipicolinate reductase"/>
    <property type="evidence" value="ECO:0007669"/>
    <property type="project" value="UniProtKB-UniRule"/>
</dbReference>
<evidence type="ECO:0000256" key="7">
    <source>
        <dbReference type="ARBA" id="ARBA00023027"/>
    </source>
</evidence>
<comment type="function">
    <text evidence="13">Catalyzes the conversion of 4-hydroxy-tetrahydrodipicolinate (HTPA) to tetrahydrodipicolinate.</text>
</comment>
<evidence type="ECO:0000256" key="5">
    <source>
        <dbReference type="ARBA" id="ARBA00022915"/>
    </source>
</evidence>
<feature type="binding site" evidence="13">
    <location>
        <begin position="163"/>
        <end position="164"/>
    </location>
    <ligand>
        <name>(S)-2,3,4,5-tetrahydrodipicolinate</name>
        <dbReference type="ChEBI" id="CHEBI:16845"/>
    </ligand>
</feature>
<organism evidence="16 17">
    <name type="scientific">Pacificimonas flava</name>
    <dbReference type="NCBI Taxonomy" id="1234595"/>
    <lineage>
        <taxon>Bacteria</taxon>
        <taxon>Pseudomonadati</taxon>
        <taxon>Pseudomonadota</taxon>
        <taxon>Alphaproteobacteria</taxon>
        <taxon>Sphingomonadales</taxon>
        <taxon>Sphingosinicellaceae</taxon>
        <taxon>Pacificimonas</taxon>
    </lineage>
</organism>
<dbReference type="GO" id="GO:0050661">
    <property type="term" value="F:NADP binding"/>
    <property type="evidence" value="ECO:0007669"/>
    <property type="project" value="UniProtKB-UniRule"/>
</dbReference>
<reference evidence="16 17" key="1">
    <citation type="journal article" date="2013" name="Genome Announc.">
        <title>Draft Genome Sequence of Strain JLT2015T, Belonging to the Family Sphingomonadaceae of the Alphaproteobacteria.</title>
        <authorList>
            <person name="Tang K."/>
            <person name="Liu K."/>
            <person name="Li S."/>
            <person name="Jiao N."/>
        </authorList>
    </citation>
    <scope>NUCLEOTIDE SEQUENCE [LARGE SCALE GENOMIC DNA]</scope>
    <source>
        <strain evidence="16 17">JLT2015</strain>
    </source>
</reference>
<feature type="binding site" evidence="13">
    <location>
        <begin position="96"/>
        <end position="98"/>
    </location>
    <ligand>
        <name>NAD(+)</name>
        <dbReference type="ChEBI" id="CHEBI:57540"/>
    </ligand>
</feature>
<evidence type="ECO:0000256" key="13">
    <source>
        <dbReference type="HAMAP-Rule" id="MF_00102"/>
    </source>
</evidence>
<keyword evidence="3 13" id="KW-0028">Amino-acid biosynthesis</keyword>
<keyword evidence="8 13" id="KW-0457">Lysine biosynthesis</keyword>
<dbReference type="PANTHER" id="PTHR20836:SF0">
    <property type="entry name" value="4-HYDROXY-TETRAHYDRODIPICOLINATE REDUCTASE 1, CHLOROPLASTIC-RELATED"/>
    <property type="match status" value="1"/>
</dbReference>
<dbReference type="InterPro" id="IPR023940">
    <property type="entry name" value="DHDPR_bac"/>
</dbReference>
<dbReference type="InterPro" id="IPR022663">
    <property type="entry name" value="DapB_C"/>
</dbReference>
<feature type="active site" description="Proton donor/acceptor" evidence="13">
    <location>
        <position position="153"/>
    </location>
</feature>
<dbReference type="EMBL" id="AMRV01000002">
    <property type="protein sequence ID" value="EMD83890.1"/>
    <property type="molecule type" value="Genomic_DNA"/>
</dbReference>
<dbReference type="Gene3D" id="3.40.50.720">
    <property type="entry name" value="NAD(P)-binding Rossmann-like Domain"/>
    <property type="match status" value="1"/>
</dbReference>
<evidence type="ECO:0000256" key="12">
    <source>
        <dbReference type="ARBA" id="ARBA00049396"/>
    </source>
</evidence>
<dbReference type="PANTHER" id="PTHR20836">
    <property type="entry name" value="DIHYDRODIPICOLINATE REDUCTASE"/>
    <property type="match status" value="1"/>
</dbReference>
<evidence type="ECO:0000256" key="1">
    <source>
        <dbReference type="ARBA" id="ARBA00006642"/>
    </source>
</evidence>
<feature type="binding site" evidence="13">
    <location>
        <position position="52"/>
    </location>
    <ligand>
        <name>NADP(+)</name>
        <dbReference type="ChEBI" id="CHEBI:58349"/>
    </ligand>
</feature>
<dbReference type="InterPro" id="IPR022664">
    <property type="entry name" value="DapB_N_CS"/>
</dbReference>
<protein>
    <recommendedName>
        <fullName evidence="10 13">4-hydroxy-tetrahydrodipicolinate reductase</fullName>
        <shortName evidence="13">HTPA reductase</shortName>
        <ecNumber evidence="10 13">1.17.1.8</ecNumber>
    </recommendedName>
</protein>
<feature type="binding site" evidence="13">
    <location>
        <position position="154"/>
    </location>
    <ligand>
        <name>(S)-2,3,4,5-tetrahydrodipicolinate</name>
        <dbReference type="ChEBI" id="CHEBI:16845"/>
    </ligand>
</feature>
<keyword evidence="5 13" id="KW-0220">Diaminopimelate biosynthesis</keyword>
<evidence type="ECO:0000259" key="15">
    <source>
        <dbReference type="Pfam" id="PF05173"/>
    </source>
</evidence>
<comment type="caution">
    <text evidence="13">Was originally thought to be a dihydrodipicolinate reductase (DHDPR), catalyzing the conversion of dihydrodipicolinate to tetrahydrodipicolinate. However, it was shown in E.coli that the substrate of the enzymatic reaction is not dihydrodipicolinate (DHDP) but in fact (2S,4S)-4-hydroxy-2,3,4,5-tetrahydrodipicolinic acid (HTPA), the product released by the DapA-catalyzed reaction.</text>
</comment>
<dbReference type="RefSeq" id="WP_008600381.1">
    <property type="nucleotide sequence ID" value="NZ_AMRV01000002.1"/>
</dbReference>
<dbReference type="EC" id="1.17.1.8" evidence="10 13"/>
<evidence type="ECO:0000259" key="14">
    <source>
        <dbReference type="Pfam" id="PF01113"/>
    </source>
</evidence>
<dbReference type="FunFam" id="3.30.360.10:FF:000004">
    <property type="entry name" value="4-hydroxy-tetrahydrodipicolinate reductase"/>
    <property type="match status" value="1"/>
</dbReference>
<dbReference type="GO" id="GO:0051287">
    <property type="term" value="F:NAD binding"/>
    <property type="evidence" value="ECO:0007669"/>
    <property type="project" value="UniProtKB-UniRule"/>
</dbReference>
<dbReference type="Pfam" id="PF01113">
    <property type="entry name" value="DapB_N"/>
    <property type="match status" value="1"/>
</dbReference>
<name>M2SEX2_9SPHN</name>
<evidence type="ECO:0000313" key="16">
    <source>
        <dbReference type="EMBL" id="EMD83890.1"/>
    </source>
</evidence>
<evidence type="ECO:0000256" key="3">
    <source>
        <dbReference type="ARBA" id="ARBA00022605"/>
    </source>
</evidence>